<comment type="function">
    <text evidence="1 12">Required for activation of most nif operons, which are directly involved in nitrogen fixation.</text>
</comment>
<dbReference type="PROSITE" id="PS00676">
    <property type="entry name" value="SIGMA54_INTERACT_2"/>
    <property type="match status" value="1"/>
</dbReference>
<dbReference type="PROSITE" id="PS00675">
    <property type="entry name" value="SIGMA54_INTERACT_1"/>
    <property type="match status" value="1"/>
</dbReference>
<gene>
    <name evidence="15" type="primary">nifA</name>
    <name evidence="15" type="ORF">VHP8226_03168</name>
</gene>
<dbReference type="EMBL" id="CAKLCM010000003">
    <property type="protein sequence ID" value="CAH0529335.1"/>
    <property type="molecule type" value="Genomic_DNA"/>
</dbReference>
<dbReference type="PROSITE" id="PS50045">
    <property type="entry name" value="SIGMA54_INTERACT_4"/>
    <property type="match status" value="1"/>
</dbReference>
<sequence length="559" mass="62109">MSLSSEGLLQTLYKICTHLNQSLDYKKTLPEVLKILHDECALFGGMLSVLDREKNIMLVETVHAPSLDATANNKNISYKQGEGLIGTVMKHGGSIVLMNLGSDNRFVDKLAIYDYGKPFICVPLKSVNKQVIGVICAQPNTKLEQDIRQLHSFLEMIANLLTVNIQLGHNVAIKQKHIVNERDGLRRKLRKDYGVQSMVGHTEVMREIFDQVRLVSRWDSTILVRGESGTGKELIANAIHYNSPRANFPFVKLNCAALPDNLLESELFGHEKGAFTGAVKQKKGRFELAHGGTIFLDEIGETSPAFQTKLLRVLQEKTFDRVGGTEPITVDVRIIAATNRCLEEEVLAGNFREDIYYRLNVMPINLPPLRDRLEDIPQLASSILDKLSGIQSRKLSISDEAMSHLMSYHWPGNVRELENTIERAAVLSGEGMITEKLIRFNPTRDFAALQRSVQTPPPASYSPPSMPASMPTSMPAGSMPTGSMPTGSMPTSPLHGGERAANSGYGGINLEYDSNERSRVINALEQSGWVKAKAARILNMTPRQIAYRIKTMNIEMKQI</sequence>
<dbReference type="SMART" id="SM00382">
    <property type="entry name" value="AAA"/>
    <property type="match status" value="1"/>
</dbReference>
<keyword evidence="9 12" id="KW-0010">Activator</keyword>
<keyword evidence="8 12" id="KW-0238">DNA-binding</keyword>
<evidence type="ECO:0000256" key="8">
    <source>
        <dbReference type="ARBA" id="ARBA00023125"/>
    </source>
</evidence>
<accession>A0ABM8ZLK3</accession>
<dbReference type="PRINTS" id="PR01590">
    <property type="entry name" value="HTHFIS"/>
</dbReference>
<dbReference type="InterPro" id="IPR058031">
    <property type="entry name" value="AAA_lid_NorR"/>
</dbReference>
<dbReference type="InterPro" id="IPR010113">
    <property type="entry name" value="Nif-specific_regulatory_prot"/>
</dbReference>
<dbReference type="PROSITE" id="PS00688">
    <property type="entry name" value="SIGMA54_INTERACT_3"/>
    <property type="match status" value="1"/>
</dbReference>
<feature type="domain" description="Sigma-54 factor interaction" evidence="14">
    <location>
        <begin position="198"/>
        <end position="426"/>
    </location>
</feature>
<dbReference type="Gene3D" id="3.30.450.40">
    <property type="match status" value="1"/>
</dbReference>
<dbReference type="PANTHER" id="PTHR32071">
    <property type="entry name" value="TRANSCRIPTIONAL REGULATORY PROTEIN"/>
    <property type="match status" value="1"/>
</dbReference>
<evidence type="ECO:0000256" key="10">
    <source>
        <dbReference type="ARBA" id="ARBA00023163"/>
    </source>
</evidence>
<evidence type="ECO:0000313" key="15">
    <source>
        <dbReference type="EMBL" id="CAH0529335.1"/>
    </source>
</evidence>
<evidence type="ECO:0000256" key="6">
    <source>
        <dbReference type="ARBA" id="ARBA00023012"/>
    </source>
</evidence>
<evidence type="ECO:0000256" key="12">
    <source>
        <dbReference type="RuleBase" id="RU368029"/>
    </source>
</evidence>
<evidence type="ECO:0000259" key="14">
    <source>
        <dbReference type="PROSITE" id="PS50045"/>
    </source>
</evidence>
<dbReference type="Pfam" id="PF02954">
    <property type="entry name" value="HTH_8"/>
    <property type="match status" value="1"/>
</dbReference>
<evidence type="ECO:0000256" key="13">
    <source>
        <dbReference type="SAM" id="MobiDB-lite"/>
    </source>
</evidence>
<evidence type="ECO:0000256" key="3">
    <source>
        <dbReference type="ARBA" id="ARBA00015308"/>
    </source>
</evidence>
<evidence type="ECO:0000256" key="5">
    <source>
        <dbReference type="ARBA" id="ARBA00022840"/>
    </source>
</evidence>
<dbReference type="Gene3D" id="1.10.10.60">
    <property type="entry name" value="Homeodomain-like"/>
    <property type="match status" value="1"/>
</dbReference>
<comment type="subunit">
    <text evidence="2 12">Interacts with sigma-54.</text>
</comment>
<proteinExistence type="predicted"/>
<dbReference type="Gene3D" id="3.40.50.300">
    <property type="entry name" value="P-loop containing nucleotide triphosphate hydrolases"/>
    <property type="match status" value="1"/>
</dbReference>
<dbReference type="InterPro" id="IPR003593">
    <property type="entry name" value="AAA+_ATPase"/>
</dbReference>
<keyword evidence="4" id="KW-0547">Nucleotide-binding</keyword>
<evidence type="ECO:0000256" key="2">
    <source>
        <dbReference type="ARBA" id="ARBA00011135"/>
    </source>
</evidence>
<organism evidence="15 16">
    <name type="scientific">Vibrio hippocampi</name>
    <dbReference type="NCBI Taxonomy" id="654686"/>
    <lineage>
        <taxon>Bacteria</taxon>
        <taxon>Pseudomonadati</taxon>
        <taxon>Pseudomonadota</taxon>
        <taxon>Gammaproteobacteria</taxon>
        <taxon>Vibrionales</taxon>
        <taxon>Vibrionaceae</taxon>
        <taxon>Vibrio</taxon>
    </lineage>
</organism>
<feature type="compositionally biased region" description="Low complexity" evidence="13">
    <location>
        <begin position="467"/>
        <end position="481"/>
    </location>
</feature>
<evidence type="ECO:0000256" key="9">
    <source>
        <dbReference type="ARBA" id="ARBA00023159"/>
    </source>
</evidence>
<dbReference type="CDD" id="cd00009">
    <property type="entry name" value="AAA"/>
    <property type="match status" value="1"/>
</dbReference>
<dbReference type="Pfam" id="PF13185">
    <property type="entry name" value="GAF_2"/>
    <property type="match status" value="1"/>
</dbReference>
<evidence type="ECO:0000256" key="7">
    <source>
        <dbReference type="ARBA" id="ARBA00023015"/>
    </source>
</evidence>
<dbReference type="Gene3D" id="1.10.8.60">
    <property type="match status" value="1"/>
</dbReference>
<evidence type="ECO:0000313" key="16">
    <source>
        <dbReference type="Proteomes" id="UP000838160"/>
    </source>
</evidence>
<keyword evidence="5" id="KW-0067">ATP-binding</keyword>
<dbReference type="Pfam" id="PF25601">
    <property type="entry name" value="AAA_lid_14"/>
    <property type="match status" value="1"/>
</dbReference>
<dbReference type="InterPro" id="IPR002197">
    <property type="entry name" value="HTH_Fis"/>
</dbReference>
<dbReference type="InterPro" id="IPR003018">
    <property type="entry name" value="GAF"/>
</dbReference>
<keyword evidence="7 12" id="KW-0805">Transcription regulation</keyword>
<protein>
    <recommendedName>
        <fullName evidence="3 12">Nif-specific regulatory protein</fullName>
    </recommendedName>
</protein>
<dbReference type="SUPFAM" id="SSF55781">
    <property type="entry name" value="GAF domain-like"/>
    <property type="match status" value="1"/>
</dbReference>
<dbReference type="InterPro" id="IPR027417">
    <property type="entry name" value="P-loop_NTPase"/>
</dbReference>
<dbReference type="InterPro" id="IPR025662">
    <property type="entry name" value="Sigma_54_int_dom_ATP-bd_1"/>
</dbReference>
<dbReference type="SUPFAM" id="SSF52540">
    <property type="entry name" value="P-loop containing nucleoside triphosphate hydrolases"/>
    <property type="match status" value="1"/>
</dbReference>
<dbReference type="InterPro" id="IPR025943">
    <property type="entry name" value="Sigma_54_int_dom_ATP-bd_2"/>
</dbReference>
<keyword evidence="6 12" id="KW-0902">Two-component regulatory system</keyword>
<evidence type="ECO:0000256" key="4">
    <source>
        <dbReference type="ARBA" id="ARBA00022741"/>
    </source>
</evidence>
<evidence type="ECO:0000256" key="11">
    <source>
        <dbReference type="ARBA" id="ARBA00023231"/>
    </source>
</evidence>
<dbReference type="SMART" id="SM00065">
    <property type="entry name" value="GAF"/>
    <property type="match status" value="1"/>
</dbReference>
<dbReference type="InterPro" id="IPR025944">
    <property type="entry name" value="Sigma_54_int_dom_CS"/>
</dbReference>
<evidence type="ECO:0000256" key="1">
    <source>
        <dbReference type="ARBA" id="ARBA00002167"/>
    </source>
</evidence>
<keyword evidence="16" id="KW-1185">Reference proteome</keyword>
<comment type="caution">
    <text evidence="15">The sequence shown here is derived from an EMBL/GenBank/DDBJ whole genome shotgun (WGS) entry which is preliminary data.</text>
</comment>
<dbReference type="InterPro" id="IPR002078">
    <property type="entry name" value="Sigma_54_int"/>
</dbReference>
<reference evidence="15" key="1">
    <citation type="submission" date="2021-12" db="EMBL/GenBank/DDBJ databases">
        <authorList>
            <person name="Rodrigo-Torres L."/>
            <person name="Arahal R. D."/>
            <person name="Lucena T."/>
        </authorList>
    </citation>
    <scope>NUCLEOTIDE SEQUENCE</scope>
    <source>
        <strain evidence="15">CECT 8226</strain>
    </source>
</reference>
<dbReference type="PANTHER" id="PTHR32071:SF117">
    <property type="entry name" value="PTS-DEPENDENT DIHYDROXYACETONE KINASE OPERON REGULATORY PROTEIN-RELATED"/>
    <property type="match status" value="1"/>
</dbReference>
<keyword evidence="10 12" id="KW-0804">Transcription</keyword>
<feature type="compositionally biased region" description="Pro residues" evidence="13">
    <location>
        <begin position="455"/>
        <end position="466"/>
    </location>
</feature>
<dbReference type="InterPro" id="IPR029016">
    <property type="entry name" value="GAF-like_dom_sf"/>
</dbReference>
<name>A0ABM8ZLK3_9VIBR</name>
<dbReference type="Pfam" id="PF00158">
    <property type="entry name" value="Sigma54_activat"/>
    <property type="match status" value="1"/>
</dbReference>
<dbReference type="NCBIfam" id="TIGR01817">
    <property type="entry name" value="nifA"/>
    <property type="match status" value="1"/>
</dbReference>
<keyword evidence="11 12" id="KW-0535">Nitrogen fixation</keyword>
<dbReference type="Proteomes" id="UP000838160">
    <property type="component" value="Unassembled WGS sequence"/>
</dbReference>
<feature type="region of interest" description="Disordered" evidence="13">
    <location>
        <begin position="452"/>
        <end position="494"/>
    </location>
</feature>